<dbReference type="SUPFAM" id="SSF52540">
    <property type="entry name" value="P-loop containing nucleoside triphosphate hydrolases"/>
    <property type="match status" value="1"/>
</dbReference>
<dbReference type="GO" id="GO:0005524">
    <property type="term" value="F:ATP binding"/>
    <property type="evidence" value="ECO:0007669"/>
    <property type="project" value="UniProtKB-KW"/>
</dbReference>
<dbReference type="InterPro" id="IPR027417">
    <property type="entry name" value="P-loop_NTPase"/>
</dbReference>
<evidence type="ECO:0000256" key="1">
    <source>
        <dbReference type="ARBA" id="ARBA00022741"/>
    </source>
</evidence>
<dbReference type="SUPFAM" id="SSF55785">
    <property type="entry name" value="PYP-like sensor domain (PAS domain)"/>
    <property type="match status" value="2"/>
</dbReference>
<dbReference type="InterPro" id="IPR013767">
    <property type="entry name" value="PAS_fold"/>
</dbReference>
<dbReference type="Pfam" id="PF13426">
    <property type="entry name" value="PAS_9"/>
    <property type="match status" value="1"/>
</dbReference>
<keyword evidence="4" id="KW-0175">Coiled coil</keyword>
<evidence type="ECO:0000256" key="2">
    <source>
        <dbReference type="ARBA" id="ARBA00022840"/>
    </source>
</evidence>
<reference evidence="8 9" key="1">
    <citation type="submission" date="2020-05" db="EMBL/GenBank/DDBJ databases">
        <title>Horizontal transmission and recombination maintain forever young bacterial symbiont genomes.</title>
        <authorList>
            <person name="Russell S.L."/>
            <person name="Pepper-Tunick E."/>
            <person name="Svedberg J."/>
            <person name="Byrne A."/>
            <person name="Ruelas Castillo J."/>
            <person name="Vollmers C."/>
            <person name="Beinart R.A."/>
            <person name="Corbett-Detig R."/>
        </authorList>
    </citation>
    <scope>NUCLEOTIDE SEQUENCE [LARGE SCALE GENOMIC DNA]</scope>
    <source>
        <strain evidence="8">4727-3</strain>
    </source>
</reference>
<dbReference type="InterPro" id="IPR035965">
    <property type="entry name" value="PAS-like_dom_sf"/>
</dbReference>
<dbReference type="InterPro" id="IPR002078">
    <property type="entry name" value="Sigma_54_int"/>
</dbReference>
<protein>
    <submittedName>
        <fullName evidence="8">Sigma 54-interacting transcriptional regulator</fullName>
    </submittedName>
</protein>
<dbReference type="InterPro" id="IPR025662">
    <property type="entry name" value="Sigma_54_int_dom_ATP-bd_1"/>
</dbReference>
<dbReference type="NCBIfam" id="TIGR00229">
    <property type="entry name" value="sensory_box"/>
    <property type="match status" value="2"/>
</dbReference>
<keyword evidence="1" id="KW-0547">Nucleotide-binding</keyword>
<dbReference type="SMART" id="SM00086">
    <property type="entry name" value="PAC"/>
    <property type="match status" value="2"/>
</dbReference>
<evidence type="ECO:0000259" key="6">
    <source>
        <dbReference type="PROSITE" id="PS50112"/>
    </source>
</evidence>
<dbReference type="Proteomes" id="UP000537890">
    <property type="component" value="Unassembled WGS sequence"/>
</dbReference>
<dbReference type="Gene3D" id="3.40.50.300">
    <property type="entry name" value="P-loop containing nucleotide triphosphate hydrolases"/>
    <property type="match status" value="1"/>
</dbReference>
<dbReference type="PROSITE" id="PS50045">
    <property type="entry name" value="SIGMA54_INTERACT_4"/>
    <property type="match status" value="1"/>
</dbReference>
<accession>A0A7Z0MMU4</accession>
<dbReference type="Pfam" id="PF00989">
    <property type="entry name" value="PAS"/>
    <property type="match status" value="1"/>
</dbReference>
<dbReference type="PANTHER" id="PTHR32071">
    <property type="entry name" value="TRANSCRIPTIONAL REGULATORY PROTEIN"/>
    <property type="match status" value="1"/>
</dbReference>
<dbReference type="SMART" id="SM00091">
    <property type="entry name" value="PAS"/>
    <property type="match status" value="2"/>
</dbReference>
<feature type="non-terminal residue" evidence="8">
    <location>
        <position position="413"/>
    </location>
</feature>
<dbReference type="InterPro" id="IPR001610">
    <property type="entry name" value="PAC"/>
</dbReference>
<dbReference type="PROSITE" id="PS00675">
    <property type="entry name" value="SIGMA54_INTERACT_1"/>
    <property type="match status" value="1"/>
</dbReference>
<dbReference type="Pfam" id="PF00158">
    <property type="entry name" value="Sigma54_activat"/>
    <property type="match status" value="1"/>
</dbReference>
<dbReference type="GO" id="GO:0003677">
    <property type="term" value="F:DNA binding"/>
    <property type="evidence" value="ECO:0007669"/>
    <property type="project" value="UniProtKB-KW"/>
</dbReference>
<feature type="domain" description="Sigma-54 factor interaction" evidence="5">
    <location>
        <begin position="296"/>
        <end position="385"/>
    </location>
</feature>
<dbReference type="PROSITE" id="PS50112">
    <property type="entry name" value="PAS"/>
    <property type="match status" value="1"/>
</dbReference>
<evidence type="ECO:0000313" key="8">
    <source>
        <dbReference type="EMBL" id="NYT46589.1"/>
    </source>
</evidence>
<evidence type="ECO:0000259" key="7">
    <source>
        <dbReference type="PROSITE" id="PS50113"/>
    </source>
</evidence>
<gene>
    <name evidence="8" type="ORF">H0A75_01750</name>
</gene>
<keyword evidence="2" id="KW-0067">ATP-binding</keyword>
<dbReference type="PANTHER" id="PTHR32071:SF117">
    <property type="entry name" value="PTS-DEPENDENT DIHYDROXYACETONE KINASE OPERON REGULATORY PROTEIN-RELATED"/>
    <property type="match status" value="1"/>
</dbReference>
<dbReference type="Gene3D" id="3.30.450.20">
    <property type="entry name" value="PAS domain"/>
    <property type="match status" value="2"/>
</dbReference>
<sequence>MNISEQLLHRHELILNSAGEGIYGLDPDGKGTFVNPAAIAMTGWTEADVIGQPLHQQHHHSRANGDTYPRVECPIYAALKDGKVHHETNEVFWHKDGSCFPVHYTSTPILEDGMIVGAVVVFQDVSKLKQAEAELVHSQQQYEMVLSAAGEGICGFDCEGNVTFTNPVAENLLAWPTESKHQQTIHDILGRDVPNVEEYCPVHNIVQGKMRFQASDKVFWRNDSSSFPVDFVSTPIMQDDKLQGVVMVFRDITERKLAEQKLNQALTEIKQLKNRLQAENSYLQEEISLNHKFEEILGQSQSLKTVLRQVEQVAPTDTTVLILGETGTGKELIARALHTLSAGNARPLVKVNCAALPANLIESELFGHEKGSFTGAAARRIGRFELAHEGPTFWNSNFQNWARYCALYRMKRG</sequence>
<evidence type="ECO:0000256" key="4">
    <source>
        <dbReference type="SAM" id="Coils"/>
    </source>
</evidence>
<feature type="coiled-coil region" evidence="4">
    <location>
        <begin position="255"/>
        <end position="286"/>
    </location>
</feature>
<dbReference type="PROSITE" id="PS50113">
    <property type="entry name" value="PAC"/>
    <property type="match status" value="2"/>
</dbReference>
<dbReference type="CDD" id="cd00130">
    <property type="entry name" value="PAS"/>
    <property type="match status" value="2"/>
</dbReference>
<dbReference type="GO" id="GO:0006355">
    <property type="term" value="P:regulation of DNA-templated transcription"/>
    <property type="evidence" value="ECO:0007669"/>
    <property type="project" value="InterPro"/>
</dbReference>
<dbReference type="AlphaFoldDB" id="A0A7Z0MMU4"/>
<dbReference type="InterPro" id="IPR000014">
    <property type="entry name" value="PAS"/>
</dbReference>
<keyword evidence="3" id="KW-0238">DNA-binding</keyword>
<name>A0A7Z0MMU4_9GAMM</name>
<dbReference type="EMBL" id="JACCHS010000017">
    <property type="protein sequence ID" value="NYT46589.1"/>
    <property type="molecule type" value="Genomic_DNA"/>
</dbReference>
<feature type="domain" description="PAC" evidence="7">
    <location>
        <begin position="86"/>
        <end position="137"/>
    </location>
</feature>
<dbReference type="InterPro" id="IPR000700">
    <property type="entry name" value="PAS-assoc_C"/>
</dbReference>
<evidence type="ECO:0000259" key="5">
    <source>
        <dbReference type="PROSITE" id="PS50045"/>
    </source>
</evidence>
<evidence type="ECO:0000313" key="9">
    <source>
        <dbReference type="Proteomes" id="UP000537890"/>
    </source>
</evidence>
<organism evidence="8 9">
    <name type="scientific">Candidatus Methanofishera endochildressiae</name>
    <dbReference type="NCBI Taxonomy" id="2738884"/>
    <lineage>
        <taxon>Bacteria</taxon>
        <taxon>Pseudomonadati</taxon>
        <taxon>Pseudomonadota</taxon>
        <taxon>Gammaproteobacteria</taxon>
        <taxon>Candidatus Methanofishera</taxon>
    </lineage>
</organism>
<feature type="domain" description="PAC" evidence="7">
    <location>
        <begin position="213"/>
        <end position="264"/>
    </location>
</feature>
<dbReference type="CDD" id="cd00009">
    <property type="entry name" value="AAA"/>
    <property type="match status" value="1"/>
</dbReference>
<proteinExistence type="predicted"/>
<comment type="caution">
    <text evidence="8">The sequence shown here is derived from an EMBL/GenBank/DDBJ whole genome shotgun (WGS) entry which is preliminary data.</text>
</comment>
<feature type="domain" description="PAS" evidence="6">
    <location>
        <begin position="14"/>
        <end position="52"/>
    </location>
</feature>
<evidence type="ECO:0000256" key="3">
    <source>
        <dbReference type="ARBA" id="ARBA00023125"/>
    </source>
</evidence>